<reference evidence="1" key="2">
    <citation type="submission" date="2022-01" db="EMBL/GenBank/DDBJ databases">
        <authorList>
            <person name="Yamashiro T."/>
            <person name="Shiraishi A."/>
            <person name="Satake H."/>
            <person name="Nakayama K."/>
        </authorList>
    </citation>
    <scope>NUCLEOTIDE SEQUENCE</scope>
</reference>
<protein>
    <submittedName>
        <fullName evidence="1">Ribonuclease H-like domain-containing protein</fullName>
    </submittedName>
</protein>
<dbReference type="PANTHER" id="PTHR11439">
    <property type="entry name" value="GAG-POL-RELATED RETROTRANSPOSON"/>
    <property type="match status" value="1"/>
</dbReference>
<proteinExistence type="predicted"/>
<reference evidence="1" key="1">
    <citation type="journal article" date="2022" name="Int. J. Mol. Sci.">
        <title>Draft Genome of Tanacetum Coccineum: Genomic Comparison of Closely Related Tanacetum-Family Plants.</title>
        <authorList>
            <person name="Yamashiro T."/>
            <person name="Shiraishi A."/>
            <person name="Nakayama K."/>
            <person name="Satake H."/>
        </authorList>
    </citation>
    <scope>NUCLEOTIDE SEQUENCE</scope>
</reference>
<name>A0ABQ5CY54_9ASTR</name>
<evidence type="ECO:0000313" key="1">
    <source>
        <dbReference type="EMBL" id="GJT32030.1"/>
    </source>
</evidence>
<dbReference type="CDD" id="cd09272">
    <property type="entry name" value="RNase_HI_RT_Ty1"/>
    <property type="match status" value="1"/>
</dbReference>
<comment type="caution">
    <text evidence="1">The sequence shown here is derived from an EMBL/GenBank/DDBJ whole genome shotgun (WGS) entry which is preliminary data.</text>
</comment>
<dbReference type="PANTHER" id="PTHR11439:SF495">
    <property type="entry name" value="REVERSE TRANSCRIPTASE, RNA-DEPENDENT DNA POLYMERASE-RELATED"/>
    <property type="match status" value="1"/>
</dbReference>
<evidence type="ECO:0000313" key="2">
    <source>
        <dbReference type="Proteomes" id="UP001151760"/>
    </source>
</evidence>
<accession>A0ABQ5CY54</accession>
<dbReference type="EMBL" id="BQNB010014756">
    <property type="protein sequence ID" value="GJT32030.1"/>
    <property type="molecule type" value="Genomic_DNA"/>
</dbReference>
<organism evidence="1 2">
    <name type="scientific">Tanacetum coccineum</name>
    <dbReference type="NCBI Taxonomy" id="301880"/>
    <lineage>
        <taxon>Eukaryota</taxon>
        <taxon>Viridiplantae</taxon>
        <taxon>Streptophyta</taxon>
        <taxon>Embryophyta</taxon>
        <taxon>Tracheophyta</taxon>
        <taxon>Spermatophyta</taxon>
        <taxon>Magnoliopsida</taxon>
        <taxon>eudicotyledons</taxon>
        <taxon>Gunneridae</taxon>
        <taxon>Pentapetalae</taxon>
        <taxon>asterids</taxon>
        <taxon>campanulids</taxon>
        <taxon>Asterales</taxon>
        <taxon>Asteraceae</taxon>
        <taxon>Asteroideae</taxon>
        <taxon>Anthemideae</taxon>
        <taxon>Anthemidinae</taxon>
        <taxon>Tanacetum</taxon>
    </lineage>
</organism>
<gene>
    <name evidence="1" type="ORF">Tco_0922449</name>
</gene>
<sequence>MGFIVYQMDVKSAFLYGKIDEEVYVVSTSGFGRSLKYHKKDLQSSESSLCVYTKLPEPNEFYGRALFISLITGQTESGSILIGSLMYLTASRPDIMFAQFVLCSRFQVTPKTSHLSAVKRIFRYLKGKPKLGLWYPRVSSFDLEAYSDSDYAGANLDRKSTTRGCQFLGRRLISWQCKKQTIMATSTTEA</sequence>
<keyword evidence="2" id="KW-1185">Reference proteome</keyword>
<dbReference type="Proteomes" id="UP001151760">
    <property type="component" value="Unassembled WGS sequence"/>
</dbReference>